<protein>
    <recommendedName>
        <fullName evidence="3">F-box domain-containing protein</fullName>
    </recommendedName>
</protein>
<evidence type="ECO:0000313" key="2">
    <source>
        <dbReference type="Proteomes" id="UP000623467"/>
    </source>
</evidence>
<name>A0A8H6WMM9_9AGAR</name>
<proteinExistence type="predicted"/>
<dbReference type="Proteomes" id="UP000623467">
    <property type="component" value="Unassembled WGS sequence"/>
</dbReference>
<accession>A0A8H6WMM9</accession>
<evidence type="ECO:0000313" key="1">
    <source>
        <dbReference type="EMBL" id="KAF7324239.1"/>
    </source>
</evidence>
<dbReference type="Gene3D" id="3.80.10.10">
    <property type="entry name" value="Ribonuclease Inhibitor"/>
    <property type="match status" value="1"/>
</dbReference>
<dbReference type="InterPro" id="IPR032675">
    <property type="entry name" value="LRR_dom_sf"/>
</dbReference>
<sequence length="367" mass="41123">MFLPSSRIPAEIWVTICSEVHDSASLASLCRISRSCRAEAQRILYHSVDLRDRPMRAIQLWARTMIGTPLAERVYALALSLPGTLEFDVSHATKIGRALAKCVNLKELRIVSDEELIETAGDAQYGVHGWLINNCPFRLTKFENFHFEDRRIAEFWKNQTELQVLLTRTCSFLRDPVVLPQLNALEAADLLDLSEGRSLQRVSTRLDDTNLRRLARCTTNLTTLYLSRDSVDRWFSIGDAIATVAGCFPDLIHFAIVEKQDDVPSREEVSNTTLQQFLKLETLVLQVLNISCFDIDGATHEMNTAAGLYGLGNGFMMACPALRRATIRAEVGGQVLASMVTRSQGGEIYEGSQTVVDFDTSCMLWNQ</sequence>
<organism evidence="1 2">
    <name type="scientific">Mycena sanguinolenta</name>
    <dbReference type="NCBI Taxonomy" id="230812"/>
    <lineage>
        <taxon>Eukaryota</taxon>
        <taxon>Fungi</taxon>
        <taxon>Dikarya</taxon>
        <taxon>Basidiomycota</taxon>
        <taxon>Agaricomycotina</taxon>
        <taxon>Agaricomycetes</taxon>
        <taxon>Agaricomycetidae</taxon>
        <taxon>Agaricales</taxon>
        <taxon>Marasmiineae</taxon>
        <taxon>Mycenaceae</taxon>
        <taxon>Mycena</taxon>
    </lineage>
</organism>
<dbReference type="SUPFAM" id="SSF52047">
    <property type="entry name" value="RNI-like"/>
    <property type="match status" value="1"/>
</dbReference>
<evidence type="ECO:0008006" key="3">
    <source>
        <dbReference type="Google" id="ProtNLM"/>
    </source>
</evidence>
<gene>
    <name evidence="1" type="ORF">MSAN_02531600</name>
</gene>
<keyword evidence="2" id="KW-1185">Reference proteome</keyword>
<dbReference type="AlphaFoldDB" id="A0A8H6WMM9"/>
<reference evidence="1" key="1">
    <citation type="submission" date="2020-05" db="EMBL/GenBank/DDBJ databases">
        <title>Mycena genomes resolve the evolution of fungal bioluminescence.</title>
        <authorList>
            <person name="Tsai I.J."/>
        </authorList>
    </citation>
    <scope>NUCLEOTIDE SEQUENCE</scope>
    <source>
        <strain evidence="1">160909Yilan</strain>
    </source>
</reference>
<dbReference type="OrthoDB" id="3232239at2759"/>
<dbReference type="EMBL" id="JACAZH010000128">
    <property type="protein sequence ID" value="KAF7324239.1"/>
    <property type="molecule type" value="Genomic_DNA"/>
</dbReference>
<comment type="caution">
    <text evidence="1">The sequence shown here is derived from an EMBL/GenBank/DDBJ whole genome shotgun (WGS) entry which is preliminary data.</text>
</comment>